<feature type="region of interest" description="Disordered" evidence="1">
    <location>
        <begin position="821"/>
        <end position="885"/>
    </location>
</feature>
<feature type="compositionally biased region" description="Polar residues" evidence="1">
    <location>
        <begin position="508"/>
        <end position="521"/>
    </location>
</feature>
<comment type="caution">
    <text evidence="2">The sequence shown here is derived from an EMBL/GenBank/DDBJ whole genome shotgun (WGS) entry which is preliminary data.</text>
</comment>
<feature type="compositionally biased region" description="Low complexity" evidence="1">
    <location>
        <begin position="533"/>
        <end position="544"/>
    </location>
</feature>
<feature type="compositionally biased region" description="Low complexity" evidence="1">
    <location>
        <begin position="400"/>
        <end position="413"/>
    </location>
</feature>
<protein>
    <submittedName>
        <fullName evidence="2">Wiskott-Aldrich syndrome protein family member 2</fullName>
    </submittedName>
</protein>
<feature type="compositionally biased region" description="Low complexity" evidence="1">
    <location>
        <begin position="770"/>
        <end position="791"/>
    </location>
</feature>
<feature type="compositionally biased region" description="Polar residues" evidence="1">
    <location>
        <begin position="617"/>
        <end position="647"/>
    </location>
</feature>
<dbReference type="GO" id="GO:0030154">
    <property type="term" value="P:cell differentiation"/>
    <property type="evidence" value="ECO:0007669"/>
    <property type="project" value="TreeGrafter"/>
</dbReference>
<feature type="region of interest" description="Disordered" evidence="1">
    <location>
        <begin position="768"/>
        <end position="804"/>
    </location>
</feature>
<dbReference type="Proteomes" id="UP000198287">
    <property type="component" value="Unassembled WGS sequence"/>
</dbReference>
<feature type="compositionally biased region" description="Basic and acidic residues" evidence="1">
    <location>
        <begin position="375"/>
        <end position="394"/>
    </location>
</feature>
<evidence type="ECO:0000313" key="3">
    <source>
        <dbReference type="Proteomes" id="UP000198287"/>
    </source>
</evidence>
<feature type="region of interest" description="Disordered" evidence="1">
    <location>
        <begin position="362"/>
        <end position="445"/>
    </location>
</feature>
<name>A0A226E856_FOLCA</name>
<evidence type="ECO:0000313" key="2">
    <source>
        <dbReference type="EMBL" id="OXA53051.1"/>
    </source>
</evidence>
<dbReference type="AlphaFoldDB" id="A0A226E856"/>
<proteinExistence type="predicted"/>
<feature type="region of interest" description="Disordered" evidence="1">
    <location>
        <begin position="614"/>
        <end position="651"/>
    </location>
</feature>
<dbReference type="Gene3D" id="1.20.5.340">
    <property type="match status" value="1"/>
</dbReference>
<feature type="compositionally biased region" description="Basic and acidic residues" evidence="1">
    <location>
        <begin position="835"/>
        <end position="845"/>
    </location>
</feature>
<dbReference type="STRING" id="158441.A0A226E856"/>
<dbReference type="OrthoDB" id="8965057at2759"/>
<dbReference type="PANTHER" id="PTHR23039:SF9">
    <property type="entry name" value="LOW QUALITY PROTEIN: NHS-LIKE PROTEIN 1"/>
    <property type="match status" value="1"/>
</dbReference>
<accession>A0A226E856</accession>
<feature type="compositionally biased region" description="Low complexity" evidence="1">
    <location>
        <begin position="860"/>
        <end position="884"/>
    </location>
</feature>
<feature type="compositionally biased region" description="Polar residues" evidence="1">
    <location>
        <begin position="287"/>
        <end position="304"/>
    </location>
</feature>
<reference evidence="2 3" key="1">
    <citation type="submission" date="2015-12" db="EMBL/GenBank/DDBJ databases">
        <title>The genome of Folsomia candida.</title>
        <authorList>
            <person name="Faddeeva A."/>
            <person name="Derks M.F."/>
            <person name="Anvar Y."/>
            <person name="Smit S."/>
            <person name="Van Straalen N."/>
            <person name="Roelofs D."/>
        </authorList>
    </citation>
    <scope>NUCLEOTIDE SEQUENCE [LARGE SCALE GENOMIC DNA]</scope>
    <source>
        <strain evidence="2 3">VU population</strain>
        <tissue evidence="2">Whole body</tissue>
    </source>
</reference>
<organism evidence="2 3">
    <name type="scientific">Folsomia candida</name>
    <name type="common">Springtail</name>
    <dbReference type="NCBI Taxonomy" id="158441"/>
    <lineage>
        <taxon>Eukaryota</taxon>
        <taxon>Metazoa</taxon>
        <taxon>Ecdysozoa</taxon>
        <taxon>Arthropoda</taxon>
        <taxon>Hexapoda</taxon>
        <taxon>Collembola</taxon>
        <taxon>Entomobryomorpha</taxon>
        <taxon>Isotomoidea</taxon>
        <taxon>Isotomidae</taxon>
        <taxon>Proisotominae</taxon>
        <taxon>Folsomia</taxon>
    </lineage>
</organism>
<evidence type="ECO:0000256" key="1">
    <source>
        <dbReference type="SAM" id="MobiDB-lite"/>
    </source>
</evidence>
<feature type="compositionally biased region" description="Basic and acidic residues" evidence="1">
    <location>
        <begin position="496"/>
        <end position="507"/>
    </location>
</feature>
<keyword evidence="3" id="KW-1185">Reference proteome</keyword>
<dbReference type="PANTHER" id="PTHR23039">
    <property type="entry name" value="NANCE-HORAN SYNDROME PROTEIN"/>
    <property type="match status" value="1"/>
</dbReference>
<feature type="region of interest" description="Disordered" evidence="1">
    <location>
        <begin position="287"/>
        <end position="316"/>
    </location>
</feature>
<feature type="region of interest" description="Disordered" evidence="1">
    <location>
        <begin position="465"/>
        <end position="544"/>
    </location>
</feature>
<sequence length="935" mass="102673">MPLVHRIIAPVNVSDGKLELKGKYECEFVAVNNSTLVNVLRQLAALVEHASDIFSETATLTDQVGRRIRSVKLRLDELEAKTELFDPKLVPVPEGSLDDVSVCEKYATRLVFDTKLFCATSRPRFMGVLFDKAGNHCPTFPPRSPITTIERNYNKLNISNGERRPASFAALRDWKLDDYLDEKIATLDKKKQSAHELSRALASPFPSQLVQVDVTGQGFDRMRKSRRSLVIHTKRIRRSKRRNTICGSMPNKECGIQTSFSSVNSPLEEGAVVKKYGIDSGHWSSCTTSSAQEGANGPRSTASAPSPWDPTASISTSSDFLFDDEDRCLTPQLEHFTDGLVSDSDSVDTDGYFTSFRSDCGFPKSKKSSPGEACEDIKEGEEGVEDEKQQHNESDYDLFGKGSTSTTASSCGTVVLRNKPNPPSRTRTSSTAVADMVSSQKDDTDLEARVKRKSLIECVPSLVVVTPSPTLSGSDSPPPLKDPTFSNECSEEDSDRDSGRITPKAEDFSTTNDSECGTLSDTDSEIRSELRPSSTASSTGSGNSTMTLTSAAAMVVTATASILPQPDVIPDVQIIRTKGAPKLDVSREYFSLDTVLLNSSVEEERRVLAQNGDIMTKQHSPAAETSSNPSPSGSLQRVQSPPGSATSGKIRGARVVLDANGEIIFASETLRRKKRPKVSFDPGSAVKTMDYDNFATTYGRIRESVYDRIVKKDVDGKENEKLYECIEEIRKQNLRHPYLHLQEEKSIAEIHTESMNLKNNNNLEEIGAESNGRCSSTSSNCSSVASSRYASRPPLSPPKDDNDEITKAKNNILLLETDLDSAIPPSMPDLKNLPKIKDRLKRNESYRMANTDEEAAANARRPSPTNSNNANNASSRPALLSLSSPHLRMTMNNKLNRRMSFASSKDNSPHGNLHLNKKRDILEDPGKAAFFLLIN</sequence>
<gene>
    <name evidence="2" type="ORF">Fcan01_11958</name>
</gene>
<dbReference type="EMBL" id="LNIX01000006">
    <property type="protein sequence ID" value="OXA53051.1"/>
    <property type="molecule type" value="Genomic_DNA"/>
</dbReference>